<feature type="compositionally biased region" description="Low complexity" evidence="1">
    <location>
        <begin position="342"/>
        <end position="353"/>
    </location>
</feature>
<evidence type="ECO:0000313" key="3">
    <source>
        <dbReference type="Proteomes" id="UP001443914"/>
    </source>
</evidence>
<sequence length="566" mass="64009">MIITSLIHHSQSQKKTQKISPQKTLKMQHPEMSRRFSFFGFGESSNKEEREIDKIRVTKEVELLSPILKVETDKNVYRPGDEVMITIEIQTPSVPTVSHEIKSSFERSLLIERLSFELKGVEKLDSQWFSTQKPIPASKHRRGENVFLDCSATSLVSNQIISSGASKKYVVRTVLPSSIPPSYRGTTIRYFYYVRSALSGQWLILENGHSNRDVVQNITPLEARVPLQIWVTQKGNGLMNEESQSDGIVPSQTIQADIYWKEMDEDSEWARANDLFGGEEEGYDSSRDEVSSLSSYNPSRENLHKSFSSSLSLQGSASRSFREPLHAEADEVLHNSTGDILSSSSPPNVVPSPQKRYSKSFSRGDDESGASSFIGTSESVASESYIRGRSYNIKLDDQVLLRFSPMKSDSNYCFSDMIGGTLTFFREEGTRRCLEVSITLEISETINRRFVHPSRRNSPTITKVHSDHHEVVADIVQTSFLFSIPIDGPMSFSTLHVSVQWALRFEFFTTPRNIDLSRYEHPLLVEGRDKCEWSLPISVHAPQPGSATGQSKTRKNPSFEPLWVRD</sequence>
<evidence type="ECO:0000256" key="1">
    <source>
        <dbReference type="SAM" id="MobiDB-lite"/>
    </source>
</evidence>
<feature type="region of interest" description="Disordered" evidence="1">
    <location>
        <begin position="1"/>
        <end position="23"/>
    </location>
</feature>
<name>A0AAW1HJN0_SAPOF</name>
<evidence type="ECO:0000313" key="2">
    <source>
        <dbReference type="EMBL" id="KAK9676458.1"/>
    </source>
</evidence>
<feature type="region of interest" description="Disordered" evidence="1">
    <location>
        <begin position="280"/>
        <end position="299"/>
    </location>
</feature>
<dbReference type="Gene3D" id="2.60.40.640">
    <property type="match status" value="1"/>
</dbReference>
<dbReference type="EMBL" id="JBDFQZ010000011">
    <property type="protein sequence ID" value="KAK9676458.1"/>
    <property type="molecule type" value="Genomic_DNA"/>
</dbReference>
<dbReference type="AlphaFoldDB" id="A0AAW1HJN0"/>
<protein>
    <recommendedName>
        <fullName evidence="4">Reduced growth phenotype protein 1</fullName>
    </recommendedName>
</protein>
<reference evidence="2" key="1">
    <citation type="submission" date="2024-03" db="EMBL/GenBank/DDBJ databases">
        <title>WGS assembly of Saponaria officinalis var. Norfolk2.</title>
        <authorList>
            <person name="Jenkins J."/>
            <person name="Shu S."/>
            <person name="Grimwood J."/>
            <person name="Barry K."/>
            <person name="Goodstein D."/>
            <person name="Schmutz J."/>
            <person name="Leebens-Mack J."/>
            <person name="Osbourn A."/>
        </authorList>
    </citation>
    <scope>NUCLEOTIDE SEQUENCE [LARGE SCALE GENOMIC DNA]</scope>
    <source>
        <strain evidence="2">JIC</strain>
    </source>
</reference>
<dbReference type="PANTHER" id="PTHR12507">
    <property type="entry name" value="REDUCED GROWTH PHENOTYPE 1 RGP1, YEAST -RELATED"/>
    <property type="match status" value="1"/>
</dbReference>
<dbReference type="Pfam" id="PF08737">
    <property type="entry name" value="Rgp1"/>
    <property type="match status" value="1"/>
</dbReference>
<feature type="region of interest" description="Disordered" evidence="1">
    <location>
        <begin position="542"/>
        <end position="566"/>
    </location>
</feature>
<comment type="caution">
    <text evidence="2">The sequence shown here is derived from an EMBL/GenBank/DDBJ whole genome shotgun (WGS) entry which is preliminary data.</text>
</comment>
<organism evidence="2 3">
    <name type="scientific">Saponaria officinalis</name>
    <name type="common">Common soapwort</name>
    <name type="synonym">Lychnis saponaria</name>
    <dbReference type="NCBI Taxonomy" id="3572"/>
    <lineage>
        <taxon>Eukaryota</taxon>
        <taxon>Viridiplantae</taxon>
        <taxon>Streptophyta</taxon>
        <taxon>Embryophyta</taxon>
        <taxon>Tracheophyta</taxon>
        <taxon>Spermatophyta</taxon>
        <taxon>Magnoliopsida</taxon>
        <taxon>eudicotyledons</taxon>
        <taxon>Gunneridae</taxon>
        <taxon>Pentapetalae</taxon>
        <taxon>Caryophyllales</taxon>
        <taxon>Caryophyllaceae</taxon>
        <taxon>Caryophylleae</taxon>
        <taxon>Saponaria</taxon>
    </lineage>
</organism>
<dbReference type="InterPro" id="IPR014848">
    <property type="entry name" value="Rgp1"/>
</dbReference>
<dbReference type="InterPro" id="IPR014752">
    <property type="entry name" value="Arrestin-like_C"/>
</dbReference>
<feature type="region of interest" description="Disordered" evidence="1">
    <location>
        <begin position="337"/>
        <end position="373"/>
    </location>
</feature>
<proteinExistence type="predicted"/>
<dbReference type="Proteomes" id="UP001443914">
    <property type="component" value="Unassembled WGS sequence"/>
</dbReference>
<dbReference type="InterPro" id="IPR014756">
    <property type="entry name" value="Ig_E-set"/>
</dbReference>
<evidence type="ECO:0008006" key="4">
    <source>
        <dbReference type="Google" id="ProtNLM"/>
    </source>
</evidence>
<dbReference type="SUPFAM" id="SSF81296">
    <property type="entry name" value="E set domains"/>
    <property type="match status" value="1"/>
</dbReference>
<gene>
    <name evidence="2" type="ORF">RND81_11G078800</name>
</gene>
<accession>A0AAW1HJN0</accession>
<keyword evidence="3" id="KW-1185">Reference proteome</keyword>